<gene>
    <name evidence="1" type="ORF">QWJ38_07090</name>
</gene>
<protein>
    <recommendedName>
        <fullName evidence="3">Transposase InsH N-terminal domain-containing protein</fullName>
    </recommendedName>
</protein>
<name>A0ABT8DPY8_9BURK</name>
<dbReference type="RefSeq" id="WP_290358361.1">
    <property type="nucleotide sequence ID" value="NZ_JAUHHC010000002.1"/>
</dbReference>
<comment type="caution">
    <text evidence="1">The sequence shown here is derived from an EMBL/GenBank/DDBJ whole genome shotgun (WGS) entry which is preliminary data.</text>
</comment>
<keyword evidence="2" id="KW-1185">Reference proteome</keyword>
<reference evidence="1 2" key="1">
    <citation type="submission" date="2023-06" db="EMBL/GenBank/DDBJ databases">
        <title>Pelomonas sp. PFR6 16S ribosomal RNA gene Genome sequencing and assembly.</title>
        <authorList>
            <person name="Woo H."/>
        </authorList>
    </citation>
    <scope>NUCLEOTIDE SEQUENCE [LARGE SCALE GENOMIC DNA]</scope>
    <source>
        <strain evidence="1 2">PFR6</strain>
    </source>
</reference>
<evidence type="ECO:0008006" key="3">
    <source>
        <dbReference type="Google" id="ProtNLM"/>
    </source>
</evidence>
<accession>A0ABT8DPY8</accession>
<organism evidence="1 2">
    <name type="scientific">Roseateles violae</name>
    <dbReference type="NCBI Taxonomy" id="3058042"/>
    <lineage>
        <taxon>Bacteria</taxon>
        <taxon>Pseudomonadati</taxon>
        <taxon>Pseudomonadota</taxon>
        <taxon>Betaproteobacteria</taxon>
        <taxon>Burkholderiales</taxon>
        <taxon>Sphaerotilaceae</taxon>
        <taxon>Roseateles</taxon>
    </lineage>
</organism>
<evidence type="ECO:0000313" key="1">
    <source>
        <dbReference type="EMBL" id="MDN3920043.1"/>
    </source>
</evidence>
<proteinExistence type="predicted"/>
<dbReference type="EMBL" id="JAUHHC010000002">
    <property type="protein sequence ID" value="MDN3920043.1"/>
    <property type="molecule type" value="Genomic_DNA"/>
</dbReference>
<dbReference type="Proteomes" id="UP001228044">
    <property type="component" value="Unassembled WGS sequence"/>
</dbReference>
<sequence>MSGLDARQHYRALLARAGLSPHGRDRVPTLGLLLERIRVTELFVAELKCLYGAVLPPSRIAAELMSSVLLAWYAKCISAQEMAERVRVAAWLFDLCVPDDWSPVPCQPGAGYE</sequence>
<evidence type="ECO:0000313" key="2">
    <source>
        <dbReference type="Proteomes" id="UP001228044"/>
    </source>
</evidence>